<dbReference type="EMBL" id="DRBS01000280">
    <property type="protein sequence ID" value="HDD44682.1"/>
    <property type="molecule type" value="Genomic_DNA"/>
</dbReference>
<name>A0A7C0U3F8_DESA2</name>
<organism evidence="1">
    <name type="scientific">Desulfofervidus auxilii</name>
    <dbReference type="NCBI Taxonomy" id="1621989"/>
    <lineage>
        <taxon>Bacteria</taxon>
        <taxon>Pseudomonadati</taxon>
        <taxon>Thermodesulfobacteriota</taxon>
        <taxon>Candidatus Desulfofervidia</taxon>
        <taxon>Candidatus Desulfofervidales</taxon>
        <taxon>Candidatus Desulfofervidaceae</taxon>
        <taxon>Candidatus Desulfofervidus</taxon>
    </lineage>
</organism>
<protein>
    <submittedName>
        <fullName evidence="1">Uncharacterized protein</fullName>
    </submittedName>
</protein>
<accession>A0A7C0U3F8</accession>
<comment type="caution">
    <text evidence="1">The sequence shown here is derived from an EMBL/GenBank/DDBJ whole genome shotgun (WGS) entry which is preliminary data.</text>
</comment>
<evidence type="ECO:0000313" key="1">
    <source>
        <dbReference type="EMBL" id="HDD44682.1"/>
    </source>
</evidence>
<dbReference type="AlphaFoldDB" id="A0A7C0U3F8"/>
<dbReference type="Proteomes" id="UP000886289">
    <property type="component" value="Unassembled WGS sequence"/>
</dbReference>
<gene>
    <name evidence="1" type="ORF">ENG63_07475</name>
</gene>
<proteinExistence type="predicted"/>
<reference evidence="1" key="1">
    <citation type="journal article" date="2020" name="mSystems">
        <title>Genome- and Community-Level Interaction Insights into Carbon Utilization and Element Cycling Functions of Hydrothermarchaeota in Hydrothermal Sediment.</title>
        <authorList>
            <person name="Zhou Z."/>
            <person name="Liu Y."/>
            <person name="Xu W."/>
            <person name="Pan J."/>
            <person name="Luo Z.H."/>
            <person name="Li M."/>
        </authorList>
    </citation>
    <scope>NUCLEOTIDE SEQUENCE [LARGE SCALE GENOMIC DNA]</scope>
    <source>
        <strain evidence="1">HyVt-233</strain>
    </source>
</reference>
<sequence>MAKVGDKVYILTSPRTFRMGIADKVGKVLAKLTKNIYEVEIEGKKFNLDETEFRTYIEDDNEIDYSGAEHGGWG</sequence>